<dbReference type="InterPro" id="IPR043502">
    <property type="entry name" value="DNA/RNA_pol_sf"/>
</dbReference>
<evidence type="ECO:0000259" key="1">
    <source>
        <dbReference type="Pfam" id="PF07727"/>
    </source>
</evidence>
<sequence length="85" mass="9797">MESELCRYFSFTKGTQLDLLIYMDDILLTGNDKSLLQSIKQQLDQQFSIKDLGSLHYYLGIEILQNSKGLVMSKRKYALDLLQCA</sequence>
<comment type="caution">
    <text evidence="2">The sequence shown here is derived from an EMBL/GenBank/DDBJ whole genome shotgun (WGS) entry which is preliminary data.</text>
</comment>
<gene>
    <name evidence="2" type="ORF">Tco_0651555</name>
</gene>
<protein>
    <submittedName>
        <fullName evidence="2">Uncharacterized mitochondrial protein-like protein</fullName>
    </submittedName>
</protein>
<dbReference type="Pfam" id="PF07727">
    <property type="entry name" value="RVT_2"/>
    <property type="match status" value="1"/>
</dbReference>
<keyword evidence="3" id="KW-1185">Reference proteome</keyword>
<name>A0ABQ4WV48_9ASTR</name>
<dbReference type="EMBL" id="BQNB010008959">
    <property type="protein sequence ID" value="GJS56771.1"/>
    <property type="molecule type" value="Genomic_DNA"/>
</dbReference>
<evidence type="ECO:0000313" key="3">
    <source>
        <dbReference type="Proteomes" id="UP001151760"/>
    </source>
</evidence>
<dbReference type="SUPFAM" id="SSF56672">
    <property type="entry name" value="DNA/RNA polymerases"/>
    <property type="match status" value="1"/>
</dbReference>
<dbReference type="InterPro" id="IPR013103">
    <property type="entry name" value="RVT_2"/>
</dbReference>
<feature type="domain" description="Reverse transcriptase Ty1/copia-type" evidence="1">
    <location>
        <begin position="15"/>
        <end position="83"/>
    </location>
</feature>
<evidence type="ECO:0000313" key="2">
    <source>
        <dbReference type="EMBL" id="GJS56771.1"/>
    </source>
</evidence>
<reference evidence="2" key="2">
    <citation type="submission" date="2022-01" db="EMBL/GenBank/DDBJ databases">
        <authorList>
            <person name="Yamashiro T."/>
            <person name="Shiraishi A."/>
            <person name="Satake H."/>
            <person name="Nakayama K."/>
        </authorList>
    </citation>
    <scope>NUCLEOTIDE SEQUENCE</scope>
</reference>
<dbReference type="Proteomes" id="UP001151760">
    <property type="component" value="Unassembled WGS sequence"/>
</dbReference>
<proteinExistence type="predicted"/>
<reference evidence="2" key="1">
    <citation type="journal article" date="2022" name="Int. J. Mol. Sci.">
        <title>Draft Genome of Tanacetum Coccineum: Genomic Comparison of Closely Related Tanacetum-Family Plants.</title>
        <authorList>
            <person name="Yamashiro T."/>
            <person name="Shiraishi A."/>
            <person name="Nakayama K."/>
            <person name="Satake H."/>
        </authorList>
    </citation>
    <scope>NUCLEOTIDE SEQUENCE</scope>
</reference>
<accession>A0ABQ4WV48</accession>
<organism evidence="2 3">
    <name type="scientific">Tanacetum coccineum</name>
    <dbReference type="NCBI Taxonomy" id="301880"/>
    <lineage>
        <taxon>Eukaryota</taxon>
        <taxon>Viridiplantae</taxon>
        <taxon>Streptophyta</taxon>
        <taxon>Embryophyta</taxon>
        <taxon>Tracheophyta</taxon>
        <taxon>Spermatophyta</taxon>
        <taxon>Magnoliopsida</taxon>
        <taxon>eudicotyledons</taxon>
        <taxon>Gunneridae</taxon>
        <taxon>Pentapetalae</taxon>
        <taxon>asterids</taxon>
        <taxon>campanulids</taxon>
        <taxon>Asterales</taxon>
        <taxon>Asteraceae</taxon>
        <taxon>Asteroideae</taxon>
        <taxon>Anthemideae</taxon>
        <taxon>Anthemidinae</taxon>
        <taxon>Tanacetum</taxon>
    </lineage>
</organism>